<evidence type="ECO:0000256" key="1">
    <source>
        <dbReference type="ARBA" id="ARBA00008984"/>
    </source>
</evidence>
<dbReference type="AlphaFoldDB" id="A0A031LJD6"/>
<gene>
    <name evidence="3" type="ORF">CM19_10635</name>
</gene>
<feature type="domain" description="UPF0033" evidence="2">
    <location>
        <begin position="9"/>
        <end position="77"/>
    </location>
</feature>
<sequence>MSSMKISSKLDLTGYSCAGPIGELSGVLDTMKDGEAVEAILADESTKKDVLAWAQKKGYKVIEEKKDGNKFIVVIGK</sequence>
<comment type="similarity">
    <text evidence="1">Belongs to the sulfur carrier protein TusA family.</text>
</comment>
<dbReference type="STRING" id="1160895.CM19_10635"/>
<dbReference type="SUPFAM" id="SSF64307">
    <property type="entry name" value="SirA-like"/>
    <property type="match status" value="1"/>
</dbReference>
<accession>A0A031LJD6</accession>
<dbReference type="InterPro" id="IPR001455">
    <property type="entry name" value="TusA-like"/>
</dbReference>
<dbReference type="PANTHER" id="PTHR33279:SF6">
    <property type="entry name" value="SULFUR CARRIER PROTEIN YEDF-RELATED"/>
    <property type="match status" value="1"/>
</dbReference>
<protein>
    <submittedName>
        <fullName evidence="3">Response regulator SirA</fullName>
    </submittedName>
</protein>
<dbReference type="PANTHER" id="PTHR33279">
    <property type="entry name" value="SULFUR CARRIER PROTEIN YEDF-RELATED"/>
    <property type="match status" value="1"/>
</dbReference>
<evidence type="ECO:0000259" key="2">
    <source>
        <dbReference type="Pfam" id="PF01206"/>
    </source>
</evidence>
<evidence type="ECO:0000313" key="4">
    <source>
        <dbReference type="Proteomes" id="UP000024332"/>
    </source>
</evidence>
<dbReference type="RefSeq" id="WP_048100321.1">
    <property type="nucleotide sequence ID" value="NZ_JFZT01000052.1"/>
</dbReference>
<name>A0A031LJD6_9CREN</name>
<dbReference type="EMBL" id="JFZT01000052">
    <property type="protein sequence ID" value="EZQ02254.1"/>
    <property type="molecule type" value="Genomic_DNA"/>
</dbReference>
<dbReference type="Pfam" id="PF01206">
    <property type="entry name" value="TusA"/>
    <property type="match status" value="1"/>
</dbReference>
<dbReference type="InterPro" id="IPR036868">
    <property type="entry name" value="TusA-like_sf"/>
</dbReference>
<proteinExistence type="inferred from homology"/>
<dbReference type="Gene3D" id="3.30.110.40">
    <property type="entry name" value="TusA-like domain"/>
    <property type="match status" value="1"/>
</dbReference>
<keyword evidence="4" id="KW-1185">Reference proteome</keyword>
<evidence type="ECO:0000313" key="3">
    <source>
        <dbReference type="EMBL" id="EZQ02254.1"/>
    </source>
</evidence>
<dbReference type="Proteomes" id="UP000024332">
    <property type="component" value="Unassembled WGS sequence"/>
</dbReference>
<organism evidence="3 4">
    <name type="scientific">Candidatus Acidianus copahuensis</name>
    <dbReference type="NCBI Taxonomy" id="1160895"/>
    <lineage>
        <taxon>Archaea</taxon>
        <taxon>Thermoproteota</taxon>
        <taxon>Thermoprotei</taxon>
        <taxon>Sulfolobales</taxon>
        <taxon>Sulfolobaceae</taxon>
        <taxon>Acidianus</taxon>
    </lineage>
</organism>
<dbReference type="OrthoDB" id="43656at2157"/>
<comment type="caution">
    <text evidence="3">The sequence shown here is derived from an EMBL/GenBank/DDBJ whole genome shotgun (WGS) entry which is preliminary data.</text>
</comment>
<reference evidence="3 4" key="1">
    <citation type="submission" date="2014-03" db="EMBL/GenBank/DDBJ databases">
        <title>Draft genome sequence of the novel thermoacidophilic archaea Acidianus copahuensis ALE1 strain, isolated from Copahue volcanic area in Neuquen Argentina.</title>
        <authorList>
            <person name="Urbieta M.S."/>
            <person name="Rascovan N."/>
            <person name="Castro C."/>
            <person name="Revale S."/>
            <person name="Giaveno M.A."/>
            <person name="Vazquez M.P."/>
            <person name="Donati E.R."/>
        </authorList>
    </citation>
    <scope>NUCLEOTIDE SEQUENCE [LARGE SCALE GENOMIC DNA]</scope>
    <source>
        <strain evidence="3 4">ALE1</strain>
    </source>
</reference>